<feature type="transmembrane region" description="Helical" evidence="1">
    <location>
        <begin position="54"/>
        <end position="74"/>
    </location>
</feature>
<organism evidence="3 4">
    <name type="scientific">Dyadobacter soli</name>
    <dbReference type="NCBI Taxonomy" id="659014"/>
    <lineage>
        <taxon>Bacteria</taxon>
        <taxon>Pseudomonadati</taxon>
        <taxon>Bacteroidota</taxon>
        <taxon>Cytophagia</taxon>
        <taxon>Cytophagales</taxon>
        <taxon>Spirosomataceae</taxon>
        <taxon>Dyadobacter</taxon>
    </lineage>
</organism>
<feature type="domain" description="Signal transduction histidine kinase internal region" evidence="2">
    <location>
        <begin position="184"/>
        <end position="263"/>
    </location>
</feature>
<keyword evidence="1" id="KW-0812">Transmembrane</keyword>
<dbReference type="PANTHER" id="PTHR34220">
    <property type="entry name" value="SENSOR HISTIDINE KINASE YPDA"/>
    <property type="match status" value="1"/>
</dbReference>
<dbReference type="GO" id="GO:0016020">
    <property type="term" value="C:membrane"/>
    <property type="evidence" value="ECO:0007669"/>
    <property type="project" value="InterPro"/>
</dbReference>
<keyword evidence="1" id="KW-1133">Transmembrane helix</keyword>
<protein>
    <submittedName>
        <fullName evidence="3">Histidine kinase</fullName>
    </submittedName>
</protein>
<keyword evidence="3" id="KW-0418">Kinase</keyword>
<feature type="transmembrane region" description="Helical" evidence="1">
    <location>
        <begin position="86"/>
        <end position="109"/>
    </location>
</feature>
<keyword evidence="3" id="KW-0808">Transferase</keyword>
<feature type="transmembrane region" description="Helical" evidence="1">
    <location>
        <begin position="15"/>
        <end position="34"/>
    </location>
</feature>
<evidence type="ECO:0000256" key="1">
    <source>
        <dbReference type="SAM" id="Phobius"/>
    </source>
</evidence>
<dbReference type="RefSeq" id="WP_090145803.1">
    <property type="nucleotide sequence ID" value="NZ_FNAN01000001.1"/>
</dbReference>
<dbReference type="STRING" id="659014.SAMN04487996_101188"/>
<dbReference type="EMBL" id="FNAN01000001">
    <property type="protein sequence ID" value="SDD50536.1"/>
    <property type="molecule type" value="Genomic_DNA"/>
</dbReference>
<dbReference type="InterPro" id="IPR050640">
    <property type="entry name" value="Bact_2-comp_sensor_kinase"/>
</dbReference>
<dbReference type="GO" id="GO:0000155">
    <property type="term" value="F:phosphorelay sensor kinase activity"/>
    <property type="evidence" value="ECO:0007669"/>
    <property type="project" value="InterPro"/>
</dbReference>
<keyword evidence="1" id="KW-0472">Membrane</keyword>
<dbReference type="Proteomes" id="UP000198748">
    <property type="component" value="Unassembled WGS sequence"/>
</dbReference>
<evidence type="ECO:0000313" key="4">
    <source>
        <dbReference type="Proteomes" id="UP000198748"/>
    </source>
</evidence>
<dbReference type="AlphaFoldDB" id="A0A1G6VCI4"/>
<dbReference type="PANTHER" id="PTHR34220:SF7">
    <property type="entry name" value="SENSOR HISTIDINE KINASE YPDA"/>
    <property type="match status" value="1"/>
</dbReference>
<gene>
    <name evidence="3" type="ORF">SAMN04487996_101188</name>
</gene>
<sequence>MQSRITSRLTNRQKWELGFGLAVIYVPIRIYMNVLQIDLPIFWHRLPLWTMEVLFSVAFFVLWINVIEWLQYLISRFLGEDFPERFWVINQAIMLVAAIALAMVFNHWYRYLWHWMEAVFDKKSFDVLPITLNNSPVLKQRANTSITVMALMAEYYLAANKRVYERLQRVVINEERLQKENATANFNALKNQVSPHFLFNNFSVLTTLVETNQELSVKFINQLSKAYRYILEKSVYDSIKLATEVEFLETYMFLLMIRFENKLSLDVRISCQEKEKFSIVPLTLQLLVENAVKHNRMSTSNPLLITIGVEGDYLVISNPLQVRELPESSTRLGLQNIVNRYKLLIDKPVMVDKTDGCFTVKVPLLS</sequence>
<dbReference type="Pfam" id="PF06580">
    <property type="entry name" value="His_kinase"/>
    <property type="match status" value="1"/>
</dbReference>
<evidence type="ECO:0000259" key="2">
    <source>
        <dbReference type="Pfam" id="PF06580"/>
    </source>
</evidence>
<reference evidence="4" key="1">
    <citation type="submission" date="2016-10" db="EMBL/GenBank/DDBJ databases">
        <authorList>
            <person name="Varghese N."/>
            <person name="Submissions S."/>
        </authorList>
    </citation>
    <scope>NUCLEOTIDE SEQUENCE [LARGE SCALE GENOMIC DNA]</scope>
    <source>
        <strain evidence="4">DSM 25329</strain>
    </source>
</reference>
<accession>A0A1G6VCI4</accession>
<evidence type="ECO:0000313" key="3">
    <source>
        <dbReference type="EMBL" id="SDD50536.1"/>
    </source>
</evidence>
<name>A0A1G6VCI4_9BACT</name>
<dbReference type="InterPro" id="IPR010559">
    <property type="entry name" value="Sig_transdc_His_kin_internal"/>
</dbReference>
<keyword evidence="4" id="KW-1185">Reference proteome</keyword>
<dbReference type="OrthoDB" id="927174at2"/>
<proteinExistence type="predicted"/>